<dbReference type="UniPathway" id="UPA01057">
    <property type="reaction ID" value="UER00900"/>
</dbReference>
<comment type="function">
    <text evidence="1">Catalyzes a proton abstraction reaction that results in 2,5-elimination of pyruvate from 2-succinyl-5-enolpyruvyl-6-hydroxy-3-cyclohexene-1-carboxylate (SEPHCHC) and the formation of 2-succinyl-6-hydroxy-2,4-cyclohexadiene-1-carboxylate (SHCHC).</text>
</comment>
<dbReference type="STRING" id="728.VY92_09590"/>
<comment type="similarity">
    <text evidence="1">Belongs to the AB hydrolase superfamily. MenH family.</text>
</comment>
<dbReference type="PANTHER" id="PTHR42916">
    <property type="entry name" value="2-SUCCINYL-5-ENOLPYRUVYL-6-HYDROXY-3-CYCLOHEXENE-1-CARBOXYLATE SYNTHASE"/>
    <property type="match status" value="1"/>
</dbReference>
<gene>
    <name evidence="1" type="primary">menH</name>
    <name evidence="2" type="ORF">EIG79_06885</name>
</gene>
<evidence type="ECO:0000313" key="3">
    <source>
        <dbReference type="Proteomes" id="UP000294229"/>
    </source>
</evidence>
<dbReference type="OrthoDB" id="9808398at2"/>
<comment type="pathway">
    <text evidence="1">Quinol/quinone metabolism; menaquinone biosynthesis.</text>
</comment>
<dbReference type="NCBIfam" id="NF008340">
    <property type="entry name" value="PRK11126.1"/>
    <property type="match status" value="1"/>
</dbReference>
<dbReference type="PANTHER" id="PTHR42916:SF1">
    <property type="entry name" value="PROTEIN PHYLLO, CHLOROPLASTIC"/>
    <property type="match status" value="1"/>
</dbReference>
<dbReference type="AlphaFoldDB" id="A0A0F5EXL7"/>
<evidence type="ECO:0000256" key="1">
    <source>
        <dbReference type="HAMAP-Rule" id="MF_01660"/>
    </source>
</evidence>
<comment type="catalytic activity">
    <reaction evidence="1">
        <text>5-enolpyruvoyl-6-hydroxy-2-succinyl-cyclohex-3-ene-1-carboxylate = (1R,6R)-6-hydroxy-2-succinyl-cyclohexa-2,4-diene-1-carboxylate + pyruvate</text>
        <dbReference type="Rhea" id="RHEA:25597"/>
        <dbReference type="ChEBI" id="CHEBI:15361"/>
        <dbReference type="ChEBI" id="CHEBI:58689"/>
        <dbReference type="ChEBI" id="CHEBI:58818"/>
        <dbReference type="EC" id="4.2.99.20"/>
    </reaction>
</comment>
<dbReference type="Gene3D" id="3.40.50.1820">
    <property type="entry name" value="alpha/beta hydrolase"/>
    <property type="match status" value="1"/>
</dbReference>
<dbReference type="RefSeq" id="WP_026138511.1">
    <property type="nucleotide sequence ID" value="NZ_LAEN01000050.1"/>
</dbReference>
<dbReference type="EC" id="4.2.99.20" evidence="1"/>
<comment type="subunit">
    <text evidence="1">Monomer.</text>
</comment>
<dbReference type="InterPro" id="IPR000073">
    <property type="entry name" value="AB_hydrolase_1"/>
</dbReference>
<dbReference type="eggNOG" id="COG2267">
    <property type="taxonomic scope" value="Bacteria"/>
</dbReference>
<dbReference type="InterPro" id="IPR029058">
    <property type="entry name" value="AB_hydrolase_fold"/>
</dbReference>
<dbReference type="NCBIfam" id="TIGR03695">
    <property type="entry name" value="menH_SHCHC"/>
    <property type="match status" value="1"/>
</dbReference>
<name>A0A0F5EXL7_AVIPA</name>
<dbReference type="UniPathway" id="UPA00079"/>
<dbReference type="GO" id="GO:0070205">
    <property type="term" value="F:2-succinyl-6-hydroxy-2,4-cyclohexadiene-1-carboxylate synthase activity"/>
    <property type="evidence" value="ECO:0007669"/>
    <property type="project" value="UniProtKB-UniRule"/>
</dbReference>
<dbReference type="GO" id="GO:0009234">
    <property type="term" value="P:menaquinone biosynthetic process"/>
    <property type="evidence" value="ECO:0007669"/>
    <property type="project" value="UniProtKB-UniRule"/>
</dbReference>
<keyword evidence="1" id="KW-0474">Menaquinone biosynthesis</keyword>
<sequence>MPHLVFLHGLLGTKADWKNVIKNLPHFTCTALDLPLHGENKGLRVTNFTETASVLSEQIQSAVGNQPYFLVGYSLGGRIALYYGLEAKVAKGNLQGLILEGANLGLCTEQERQQRWQNDCLWAERFAQQPPHQVLEDWYQQPVFAHLTAIQRQRLIQLRQSNCGENIAQMLKATSLAKQPDFRPKVRSNSLPIFYLCGEKDNKFRRMAEENLLNYHLIPNAGHNAHLENPQAFAEKLVLLMNSIAV</sequence>
<comment type="caution">
    <text evidence="2">The sequence shown here is derived from an EMBL/GenBank/DDBJ whole genome shotgun (WGS) entry which is preliminary data.</text>
</comment>
<dbReference type="SUPFAM" id="SSF53474">
    <property type="entry name" value="alpha/beta-Hydrolases"/>
    <property type="match status" value="1"/>
</dbReference>
<accession>A0A0F5EXL7</accession>
<organism evidence="2 3">
    <name type="scientific">Avibacterium paragallinarum</name>
    <name type="common">Haemophilus gallinarum</name>
    <dbReference type="NCBI Taxonomy" id="728"/>
    <lineage>
        <taxon>Bacteria</taxon>
        <taxon>Pseudomonadati</taxon>
        <taxon>Pseudomonadota</taxon>
        <taxon>Gammaproteobacteria</taxon>
        <taxon>Pasteurellales</taxon>
        <taxon>Pasteurellaceae</taxon>
        <taxon>Avibacterium</taxon>
    </lineage>
</organism>
<keyword evidence="1 2" id="KW-0456">Lyase</keyword>
<proteinExistence type="inferred from homology"/>
<comment type="pathway">
    <text evidence="1">Quinol/quinone metabolism; 1,4-dihydroxy-2-naphthoate biosynthesis; 1,4-dihydroxy-2-naphthoate from chorismate: step 3/7.</text>
</comment>
<dbReference type="EMBL" id="RQXS01000028">
    <property type="protein sequence ID" value="RZN58885.1"/>
    <property type="molecule type" value="Genomic_DNA"/>
</dbReference>
<dbReference type="InterPro" id="IPR022485">
    <property type="entry name" value="SHCHC_synthase_MenH"/>
</dbReference>
<reference evidence="2 3" key="1">
    <citation type="submission" date="2018-11" db="EMBL/GenBank/DDBJ databases">
        <title>Sequencing Av. paragallinarum serogroups.</title>
        <authorList>
            <person name="Hellmuth J.E."/>
            <person name="Boucher C.E."/>
            <person name="Cason E.D."/>
        </authorList>
    </citation>
    <scope>NUCLEOTIDE SEQUENCE [LARGE SCALE GENOMIC DNA]</scope>
    <source>
        <strain evidence="2 3">SA-3</strain>
    </source>
</reference>
<dbReference type="Pfam" id="PF00561">
    <property type="entry name" value="Abhydrolase_1"/>
    <property type="match status" value="1"/>
</dbReference>
<evidence type="ECO:0000313" key="2">
    <source>
        <dbReference type="EMBL" id="RZN58885.1"/>
    </source>
</evidence>
<dbReference type="Proteomes" id="UP000294229">
    <property type="component" value="Unassembled WGS sequence"/>
</dbReference>
<dbReference type="HAMAP" id="MF_01660">
    <property type="entry name" value="MenH"/>
    <property type="match status" value="1"/>
</dbReference>
<protein>
    <recommendedName>
        <fullName evidence="1">Putative 2-succinyl-6-hydroxy-2,4-cyclohexadiene-1-carboxylate synthase</fullName>
        <shortName evidence="1">SHCHC synthase</shortName>
        <ecNumber evidence="1">4.2.99.20</ecNumber>
    </recommendedName>
</protein>